<dbReference type="InterPro" id="IPR036388">
    <property type="entry name" value="WH-like_DNA-bd_sf"/>
</dbReference>
<keyword evidence="2" id="KW-1185">Reference proteome</keyword>
<comment type="caution">
    <text evidence="1">The sequence shown here is derived from an EMBL/GenBank/DDBJ whole genome shotgun (WGS) entry which is preliminary data.</text>
</comment>
<dbReference type="EMBL" id="JBCDNA010000002">
    <property type="protein sequence ID" value="MEL4456377.1"/>
    <property type="molecule type" value="Genomic_DNA"/>
</dbReference>
<protein>
    <submittedName>
        <fullName evidence="1">Uncharacterized protein</fullName>
    </submittedName>
</protein>
<proteinExistence type="predicted"/>
<accession>A0ABU9L1R5</accession>
<name>A0ABU9L1R5_9FLAO</name>
<evidence type="ECO:0000313" key="2">
    <source>
        <dbReference type="Proteomes" id="UP001474120"/>
    </source>
</evidence>
<reference evidence="1 2" key="1">
    <citation type="submission" date="2024-04" db="EMBL/GenBank/DDBJ databases">
        <title>whole genome sequencing of Lutimonas vermicola strain IMCC1616.</title>
        <authorList>
            <person name="Bae S.S."/>
        </authorList>
    </citation>
    <scope>NUCLEOTIDE SEQUENCE [LARGE SCALE GENOMIC DNA]</scope>
    <source>
        <strain evidence="1 2">IMCC1616</strain>
    </source>
</reference>
<dbReference type="Gene3D" id="1.10.10.10">
    <property type="entry name" value="Winged helix-like DNA-binding domain superfamily/Winged helix DNA-binding domain"/>
    <property type="match status" value="1"/>
</dbReference>
<sequence length="115" mass="13596">MNEITLRNSTRILKFTQLLKLDFNEYSIWNYSRKKFHLSENDRPSIEEALEFLLAQGCIERVRRSGYYRLTSKGENFISWDLEKVEESTVDTAEGMEKGWLNWLIPTKIVKETSA</sequence>
<dbReference type="Proteomes" id="UP001474120">
    <property type="component" value="Unassembled WGS sequence"/>
</dbReference>
<gene>
    <name evidence="1" type="ORF">AABB81_10750</name>
</gene>
<organism evidence="1 2">
    <name type="scientific">Lutimonas vermicola</name>
    <dbReference type="NCBI Taxonomy" id="414288"/>
    <lineage>
        <taxon>Bacteria</taxon>
        <taxon>Pseudomonadati</taxon>
        <taxon>Bacteroidota</taxon>
        <taxon>Flavobacteriia</taxon>
        <taxon>Flavobacteriales</taxon>
        <taxon>Flavobacteriaceae</taxon>
        <taxon>Lutimonas</taxon>
    </lineage>
</organism>
<evidence type="ECO:0000313" key="1">
    <source>
        <dbReference type="EMBL" id="MEL4456377.1"/>
    </source>
</evidence>
<dbReference type="RefSeq" id="WP_342160503.1">
    <property type="nucleotide sequence ID" value="NZ_JBCDNA010000002.1"/>
</dbReference>